<organism evidence="1 2">
    <name type="scientific">Phytophthora megakarya</name>
    <dbReference type="NCBI Taxonomy" id="4795"/>
    <lineage>
        <taxon>Eukaryota</taxon>
        <taxon>Sar</taxon>
        <taxon>Stramenopiles</taxon>
        <taxon>Oomycota</taxon>
        <taxon>Peronosporomycetes</taxon>
        <taxon>Peronosporales</taxon>
        <taxon>Peronosporaceae</taxon>
        <taxon>Phytophthora</taxon>
    </lineage>
</organism>
<evidence type="ECO:0000313" key="2">
    <source>
        <dbReference type="Proteomes" id="UP000198211"/>
    </source>
</evidence>
<dbReference type="GO" id="GO:0004386">
    <property type="term" value="F:helicase activity"/>
    <property type="evidence" value="ECO:0007669"/>
    <property type="project" value="UniProtKB-KW"/>
</dbReference>
<feature type="non-terminal residue" evidence="1">
    <location>
        <position position="95"/>
    </location>
</feature>
<sequence>MNRVFFKAVGRPRHYEERIETVRRESYRFYIFRPTEGVAHRNLFEQEFINSFNFSGIPPHKIVLKIGTPIVVGTEMIDVHTKNIVHREIFDHEVA</sequence>
<comment type="caution">
    <text evidence="1">The sequence shown here is derived from an EMBL/GenBank/DDBJ whole genome shotgun (WGS) entry which is preliminary data.</text>
</comment>
<keyword evidence="1" id="KW-0547">Nucleotide-binding</keyword>
<dbReference type="OrthoDB" id="272985at2759"/>
<proteinExistence type="predicted"/>
<keyword evidence="2" id="KW-1185">Reference proteome</keyword>
<accession>A0A225UG37</accession>
<name>A0A225UG37_9STRA</name>
<keyword evidence="1" id="KW-0067">ATP-binding</keyword>
<keyword evidence="1" id="KW-0378">Hydrolase</keyword>
<evidence type="ECO:0000313" key="1">
    <source>
        <dbReference type="EMBL" id="OWY91089.1"/>
    </source>
</evidence>
<dbReference type="Proteomes" id="UP000198211">
    <property type="component" value="Unassembled WGS sequence"/>
</dbReference>
<protein>
    <submittedName>
        <fullName evidence="1">Helitron helicase</fullName>
    </submittedName>
</protein>
<keyword evidence="1" id="KW-0347">Helicase</keyword>
<reference evidence="2" key="1">
    <citation type="submission" date="2017-03" db="EMBL/GenBank/DDBJ databases">
        <title>Phytopthora megakarya and P. palmivora, two closely related causual agents of cacao black pod achieved similar genome size and gene model numbers by different mechanisms.</title>
        <authorList>
            <person name="Ali S."/>
            <person name="Shao J."/>
            <person name="Larry D.J."/>
            <person name="Kronmiller B."/>
            <person name="Shen D."/>
            <person name="Strem M.D."/>
            <person name="Melnick R.L."/>
            <person name="Guiltinan M.J."/>
            <person name="Tyler B.M."/>
            <person name="Meinhardt L.W."/>
            <person name="Bailey B.A."/>
        </authorList>
    </citation>
    <scope>NUCLEOTIDE SEQUENCE [LARGE SCALE GENOMIC DNA]</scope>
    <source>
        <strain evidence="2">zdho120</strain>
    </source>
</reference>
<gene>
    <name evidence="1" type="ORF">PHMEG_00040483</name>
</gene>
<dbReference type="AlphaFoldDB" id="A0A225UG37"/>
<dbReference type="EMBL" id="NBNE01021117">
    <property type="protein sequence ID" value="OWY91089.1"/>
    <property type="molecule type" value="Genomic_DNA"/>
</dbReference>